<dbReference type="EMBL" id="JAACJP010000003">
    <property type="protein sequence ID" value="KAF5385868.1"/>
    <property type="molecule type" value="Genomic_DNA"/>
</dbReference>
<dbReference type="GO" id="GO:0016020">
    <property type="term" value="C:membrane"/>
    <property type="evidence" value="ECO:0007669"/>
    <property type="project" value="TreeGrafter"/>
</dbReference>
<proteinExistence type="predicted"/>
<accession>A0A8H5M9I0</accession>
<reference evidence="4 5" key="1">
    <citation type="journal article" date="2020" name="ISME J.">
        <title>Uncovering the hidden diversity of litter-decomposition mechanisms in mushroom-forming fungi.</title>
        <authorList>
            <person name="Floudas D."/>
            <person name="Bentzer J."/>
            <person name="Ahren D."/>
            <person name="Johansson T."/>
            <person name="Persson P."/>
            <person name="Tunlid A."/>
        </authorList>
    </citation>
    <scope>NUCLEOTIDE SEQUENCE [LARGE SCALE GENOMIC DNA]</scope>
    <source>
        <strain evidence="4 5">CBS 661.87</strain>
    </source>
</reference>
<feature type="transmembrane region" description="Helical" evidence="2">
    <location>
        <begin position="327"/>
        <end position="344"/>
    </location>
</feature>
<dbReference type="Pfam" id="PF12051">
    <property type="entry name" value="DUF3533"/>
    <property type="match status" value="1"/>
</dbReference>
<dbReference type="Proteomes" id="UP000565441">
    <property type="component" value="Unassembled WGS sequence"/>
</dbReference>
<feature type="transmembrane region" description="Helical" evidence="2">
    <location>
        <begin position="246"/>
        <end position="267"/>
    </location>
</feature>
<dbReference type="PANTHER" id="PTHR34814:SF1">
    <property type="entry name" value="NITROSOGUANIDINE RESISTANCE PROTEIN SNG1"/>
    <property type="match status" value="1"/>
</dbReference>
<evidence type="ECO:0000256" key="2">
    <source>
        <dbReference type="SAM" id="Phobius"/>
    </source>
</evidence>
<dbReference type="PANTHER" id="PTHR34814">
    <property type="entry name" value="NITROSOGUANIDINE RESISTANCE PROTEIN SNG1"/>
    <property type="match status" value="1"/>
</dbReference>
<gene>
    <name evidence="4" type="ORF">D9615_002554</name>
</gene>
<keyword evidence="2" id="KW-0812">Transmembrane</keyword>
<feature type="transmembrane region" description="Helical" evidence="2">
    <location>
        <begin position="288"/>
        <end position="315"/>
    </location>
</feature>
<evidence type="ECO:0000313" key="5">
    <source>
        <dbReference type="Proteomes" id="UP000565441"/>
    </source>
</evidence>
<keyword evidence="5" id="KW-1185">Reference proteome</keyword>
<comment type="caution">
    <text evidence="4">The sequence shown here is derived from an EMBL/GenBank/DDBJ whole genome shotgun (WGS) entry which is preliminary data.</text>
</comment>
<name>A0A8H5M9I0_9AGAR</name>
<keyword evidence="2" id="KW-0472">Membrane</keyword>
<feature type="transmembrane region" description="Helical" evidence="2">
    <location>
        <begin position="408"/>
        <end position="429"/>
    </location>
</feature>
<organism evidence="4 5">
    <name type="scientific">Tricholomella constricta</name>
    <dbReference type="NCBI Taxonomy" id="117010"/>
    <lineage>
        <taxon>Eukaryota</taxon>
        <taxon>Fungi</taxon>
        <taxon>Dikarya</taxon>
        <taxon>Basidiomycota</taxon>
        <taxon>Agaricomycotina</taxon>
        <taxon>Agaricomycetes</taxon>
        <taxon>Agaricomycetidae</taxon>
        <taxon>Agaricales</taxon>
        <taxon>Tricholomatineae</taxon>
        <taxon>Lyophyllaceae</taxon>
        <taxon>Tricholomella</taxon>
    </lineage>
</organism>
<dbReference type="InterPro" id="IPR022703">
    <property type="entry name" value="DUF3533"/>
</dbReference>
<feature type="domain" description="DUF3533" evidence="3">
    <location>
        <begin position="62"/>
        <end position="423"/>
    </location>
</feature>
<evidence type="ECO:0000259" key="3">
    <source>
        <dbReference type="Pfam" id="PF12051"/>
    </source>
</evidence>
<dbReference type="AlphaFoldDB" id="A0A8H5M9I0"/>
<feature type="transmembrane region" description="Helical" evidence="2">
    <location>
        <begin position="56"/>
        <end position="77"/>
    </location>
</feature>
<keyword evidence="2" id="KW-1133">Transmembrane helix</keyword>
<evidence type="ECO:0000256" key="1">
    <source>
        <dbReference type="SAM" id="MobiDB-lite"/>
    </source>
</evidence>
<evidence type="ECO:0000313" key="4">
    <source>
        <dbReference type="EMBL" id="KAF5385868.1"/>
    </source>
</evidence>
<dbReference type="InterPro" id="IPR053001">
    <property type="entry name" value="MNNG_permease-like"/>
</dbReference>
<protein>
    <recommendedName>
        <fullName evidence="3">DUF3533 domain-containing protein</fullName>
    </recommendedName>
</protein>
<feature type="transmembrane region" description="Helical" evidence="2">
    <location>
        <begin position="356"/>
        <end position="375"/>
    </location>
</feature>
<dbReference type="OrthoDB" id="2140105at2759"/>
<sequence>MDPQNSENRDSADVSDLSTTRDDRTSAEAPSKPFSSHFLDRSEAATQARRIYTKILIQRTCLIIIAIFAIFSIYWGALFHVPARSLEGWIVDFDGGRIGQTVMRELDTLSAPALAWKVRRASDFANGAKDLMDAVVEERCWMAVSINEGSTARLNAALSGGANVMYEASSAITAYGVEARNENAFRILLKPTVEAWLQEVTHKFAIELFKELASNSSTGLASMAPEALVRPVYYTIENLRPFDVPIATAATFVGLIYLLILSFYVVNSGIMARAASGLERELTLGSLILVRVITPVLLYLVISCFYSILSLAFMLPFDRKYGRSGFLVFWMVSWFGMMAAGLALESMITLLTTKNIQIFLILWIISNVSVCLWPIDALPRVYTYGHAAPFYQISRAVRTIVFKTKNEVGLNFGILFAWILISCISLPLIQWYRRREDVRDWSKQQVTEEEKGSPDNTS</sequence>
<feature type="region of interest" description="Disordered" evidence="1">
    <location>
        <begin position="1"/>
        <end position="35"/>
    </location>
</feature>